<feature type="domain" description="ComEC/Rec2-related protein" evidence="7">
    <location>
        <begin position="155"/>
        <end position="346"/>
    </location>
</feature>
<name>A0A3B1E988_9ZZZZ</name>
<dbReference type="GO" id="GO:0005886">
    <property type="term" value="C:plasma membrane"/>
    <property type="evidence" value="ECO:0007669"/>
    <property type="project" value="UniProtKB-SubCell"/>
</dbReference>
<evidence type="ECO:0000256" key="6">
    <source>
        <dbReference type="SAM" id="Phobius"/>
    </source>
</evidence>
<feature type="transmembrane region" description="Helical" evidence="6">
    <location>
        <begin position="371"/>
        <end position="389"/>
    </location>
</feature>
<keyword evidence="3 6" id="KW-0812">Transmembrane</keyword>
<dbReference type="Pfam" id="PF03772">
    <property type="entry name" value="Competence"/>
    <property type="match status" value="1"/>
</dbReference>
<feature type="transmembrane region" description="Helical" evidence="6">
    <location>
        <begin position="395"/>
        <end position="416"/>
    </location>
</feature>
<gene>
    <name evidence="8" type="ORF">MNB_ARC-1_217</name>
</gene>
<reference evidence="8" key="1">
    <citation type="submission" date="2018-10" db="EMBL/GenBank/DDBJ databases">
        <authorList>
            <person name="Aoki K."/>
        </authorList>
    </citation>
    <scope>NUCLEOTIDE SEQUENCE</scope>
</reference>
<dbReference type="InterPro" id="IPR052159">
    <property type="entry name" value="Competence_DNA_uptake"/>
</dbReference>
<organism evidence="8">
    <name type="scientific">hydrothermal vent metagenome</name>
    <dbReference type="NCBI Taxonomy" id="652676"/>
    <lineage>
        <taxon>unclassified sequences</taxon>
        <taxon>metagenomes</taxon>
        <taxon>ecological metagenomes</taxon>
    </lineage>
</organism>
<evidence type="ECO:0000256" key="3">
    <source>
        <dbReference type="ARBA" id="ARBA00022692"/>
    </source>
</evidence>
<evidence type="ECO:0000256" key="4">
    <source>
        <dbReference type="ARBA" id="ARBA00022989"/>
    </source>
</evidence>
<proteinExistence type="predicted"/>
<protein>
    <submittedName>
        <fullName evidence="8">Competence protein</fullName>
    </submittedName>
</protein>
<feature type="transmembrane region" description="Helical" evidence="6">
    <location>
        <begin position="252"/>
        <end position="270"/>
    </location>
</feature>
<dbReference type="EMBL" id="UOYO01000024">
    <property type="protein sequence ID" value="VAY87358.1"/>
    <property type="molecule type" value="Genomic_DNA"/>
</dbReference>
<accession>A0A3B1E988</accession>
<sequence>MHNIQPIKIANSKRDWLYIALIILSILIINISYEYKKFKDFSNDELYITNGKIIQIYPKKYNDILKIDTGNFTFFTTSTKGIYLKIEDNINIYINTSKITFIKFIQGFYTTSFNIRKLKPSKPSVKQYLLNYINNQHQNKNITSLFNALFFALPIDKELRDMCSTFGVSHLIAISGFHLGILSMLIYWLLYFPYSIIQNKYFPYRNKKFDLLVLTSILLFAYLIFVNIVPSLLRAFVMFIVGIYFLRTNIKLISFSTLALIVILITVFVPKLFFSISLWFSVSGVFYIFLFLKYFHNRHKVIVFILFNIWIYLSMNPIIHFFFGTTSLAQLYSPLFTVGFTIFYPVELFLHLVGYGNILDYFIEKWLDLEIISYHVSTPIFILIGYIVVSFLSIIYKQAFILLNIFLLSFNIWLYMHQ</sequence>
<keyword evidence="5 6" id="KW-0472">Membrane</keyword>
<feature type="transmembrane region" description="Helical" evidence="6">
    <location>
        <begin position="335"/>
        <end position="359"/>
    </location>
</feature>
<dbReference type="AlphaFoldDB" id="A0A3B1E988"/>
<evidence type="ECO:0000259" key="7">
    <source>
        <dbReference type="Pfam" id="PF03772"/>
    </source>
</evidence>
<dbReference type="InterPro" id="IPR004477">
    <property type="entry name" value="ComEC_N"/>
</dbReference>
<dbReference type="NCBIfam" id="TIGR00360">
    <property type="entry name" value="ComEC_N-term"/>
    <property type="match status" value="1"/>
</dbReference>
<evidence type="ECO:0000256" key="2">
    <source>
        <dbReference type="ARBA" id="ARBA00022475"/>
    </source>
</evidence>
<feature type="transmembrane region" description="Helical" evidence="6">
    <location>
        <begin position="212"/>
        <end position="245"/>
    </location>
</feature>
<evidence type="ECO:0000313" key="8">
    <source>
        <dbReference type="EMBL" id="VAY87358.1"/>
    </source>
</evidence>
<dbReference type="PANTHER" id="PTHR30619">
    <property type="entry name" value="DNA INTERNALIZATION/COMPETENCE PROTEIN COMEC/REC2"/>
    <property type="match status" value="1"/>
</dbReference>
<keyword evidence="2" id="KW-1003">Cell membrane</keyword>
<keyword evidence="4 6" id="KW-1133">Transmembrane helix</keyword>
<feature type="transmembrane region" description="Helical" evidence="6">
    <location>
        <begin position="167"/>
        <end position="192"/>
    </location>
</feature>
<comment type="subcellular location">
    <subcellularLocation>
        <location evidence="1">Cell membrane</location>
        <topology evidence="1">Multi-pass membrane protein</topology>
    </subcellularLocation>
</comment>
<dbReference type="PANTHER" id="PTHR30619:SF7">
    <property type="entry name" value="BETA-LACTAMASE DOMAIN PROTEIN"/>
    <property type="match status" value="1"/>
</dbReference>
<evidence type="ECO:0000256" key="5">
    <source>
        <dbReference type="ARBA" id="ARBA00023136"/>
    </source>
</evidence>
<evidence type="ECO:0000256" key="1">
    <source>
        <dbReference type="ARBA" id="ARBA00004651"/>
    </source>
</evidence>
<feature type="transmembrane region" description="Helical" evidence="6">
    <location>
        <begin position="276"/>
        <end position="295"/>
    </location>
</feature>
<feature type="transmembrane region" description="Helical" evidence="6">
    <location>
        <begin position="16"/>
        <end position="33"/>
    </location>
</feature>
<feature type="transmembrane region" description="Helical" evidence="6">
    <location>
        <begin position="302"/>
        <end position="323"/>
    </location>
</feature>